<dbReference type="Pfam" id="PF00990">
    <property type="entry name" value="GGDEF"/>
    <property type="match status" value="1"/>
</dbReference>
<keyword evidence="5" id="KW-1185">Reference proteome</keyword>
<dbReference type="EMBL" id="LT629758">
    <property type="protein sequence ID" value="SDT81140.1"/>
    <property type="molecule type" value="Genomic_DNA"/>
</dbReference>
<feature type="transmembrane region" description="Helical" evidence="1">
    <location>
        <begin position="266"/>
        <end position="290"/>
    </location>
</feature>
<dbReference type="NCBIfam" id="TIGR00254">
    <property type="entry name" value="GGDEF"/>
    <property type="match status" value="1"/>
</dbReference>
<dbReference type="PANTHER" id="PTHR44757:SF2">
    <property type="entry name" value="BIOFILM ARCHITECTURE MAINTENANCE PROTEIN MBAA"/>
    <property type="match status" value="1"/>
</dbReference>
<dbReference type="CDD" id="cd01948">
    <property type="entry name" value="EAL"/>
    <property type="match status" value="1"/>
</dbReference>
<dbReference type="SMART" id="SM00267">
    <property type="entry name" value="GGDEF"/>
    <property type="match status" value="1"/>
</dbReference>
<dbReference type="SMART" id="SM00052">
    <property type="entry name" value="EAL"/>
    <property type="match status" value="1"/>
</dbReference>
<dbReference type="PANTHER" id="PTHR44757">
    <property type="entry name" value="DIGUANYLATE CYCLASE DGCP"/>
    <property type="match status" value="1"/>
</dbReference>
<organism evidence="4 5">
    <name type="scientific">Actinoplanes derwentensis</name>
    <dbReference type="NCBI Taxonomy" id="113562"/>
    <lineage>
        <taxon>Bacteria</taxon>
        <taxon>Bacillati</taxon>
        <taxon>Actinomycetota</taxon>
        <taxon>Actinomycetes</taxon>
        <taxon>Micromonosporales</taxon>
        <taxon>Micromonosporaceae</taxon>
        <taxon>Actinoplanes</taxon>
    </lineage>
</organism>
<dbReference type="InterPro" id="IPR052155">
    <property type="entry name" value="Biofilm_reg_signaling"/>
</dbReference>
<dbReference type="SUPFAM" id="SSF141868">
    <property type="entry name" value="EAL domain-like"/>
    <property type="match status" value="1"/>
</dbReference>
<dbReference type="CDD" id="cd01949">
    <property type="entry name" value="GGDEF"/>
    <property type="match status" value="1"/>
</dbReference>
<dbReference type="InterPro" id="IPR035919">
    <property type="entry name" value="EAL_sf"/>
</dbReference>
<evidence type="ECO:0000259" key="3">
    <source>
        <dbReference type="PROSITE" id="PS50887"/>
    </source>
</evidence>
<dbReference type="InterPro" id="IPR043128">
    <property type="entry name" value="Rev_trsase/Diguanyl_cyclase"/>
</dbReference>
<feature type="transmembrane region" description="Helical" evidence="1">
    <location>
        <begin position="76"/>
        <end position="97"/>
    </location>
</feature>
<gene>
    <name evidence="4" type="ORF">SAMN04489716_9511</name>
</gene>
<feature type="domain" description="EAL" evidence="2">
    <location>
        <begin position="498"/>
        <end position="752"/>
    </location>
</feature>
<feature type="transmembrane region" description="Helical" evidence="1">
    <location>
        <begin position="207"/>
        <end position="228"/>
    </location>
</feature>
<keyword evidence="1" id="KW-0812">Transmembrane</keyword>
<evidence type="ECO:0000259" key="2">
    <source>
        <dbReference type="PROSITE" id="PS50883"/>
    </source>
</evidence>
<feature type="domain" description="GGDEF" evidence="3">
    <location>
        <begin position="358"/>
        <end position="491"/>
    </location>
</feature>
<dbReference type="InterPro" id="IPR029787">
    <property type="entry name" value="Nucleotide_cyclase"/>
</dbReference>
<dbReference type="InterPro" id="IPR000160">
    <property type="entry name" value="GGDEF_dom"/>
</dbReference>
<feature type="transmembrane region" description="Helical" evidence="1">
    <location>
        <begin position="178"/>
        <end position="200"/>
    </location>
</feature>
<keyword evidence="1" id="KW-1133">Transmembrane helix</keyword>
<dbReference type="InterPro" id="IPR001633">
    <property type="entry name" value="EAL_dom"/>
</dbReference>
<sequence>MRLGGLFAGMSRRERAAWWTLAALVTVEAVVCVLTDLGSAIGDTVFAGVLYNVCYLLPGLMVAARARRSPGPVRRAWGFLAAGMISYGAGNLYWYLFVRQLDPEPLVTPADALWLTFYPAFGVALVMLLRHRLPVVSVPALLDGVIAAAAVSALVSIAVLAVVEPAPHSTPAGMVVNAAYPLCDIAVTGCLLGALALCGWRADRVTGLLLGGMGLFAALDTANMVLLWQGADPVPSVLDVLWIIGLLILALAAGQPFGRTWAGQPSLWLSTAIPMALAVICLGVLMWAALTTHDVEKLTSWLSGAAVTAAIVRMAASIRTAEALGTARRQARTDELTGLANRRCFVERLETELAGGGSRLAVAYLDLDRFKEVNDSFGHDVGDSLLRLVGARLRESLGTDVLLARLGGDEFGLVMPGAGREEAAGIVAAVLRTLREPFVLPEVDLHVDASIGVAVHPDDGSDRSTLLRRADVAMYAAKNGHGGGPVFATGLDDHAKARLTMLEELRTGLDRGELVLHYQPKVTVDDARRVIGMEALVRWQHPVHGLVYPDAFLYTAESADLMGRITTTVLEMACRQSRRWQDQGLPVPVAVNLSVSDLRDPDFPDQVSALLLRFGVPTTAIELEVTESVLMTDADTALVQLGRLRDMGLRIAVDDYGTGYSSLSYLQVLPVDDLKLDRSFVVRCGTDPRSAAIVQSTVGLAHSLGMRIIAEGVEDMEIFERLRVFGCDLAQGYGIARPDDAATVTAWLLERAGVEEPIR</sequence>
<dbReference type="AlphaFoldDB" id="A0A1H2DEI5"/>
<feature type="transmembrane region" description="Helical" evidence="1">
    <location>
        <begin position="234"/>
        <end position="254"/>
    </location>
</feature>
<proteinExistence type="predicted"/>
<name>A0A1H2DEI5_9ACTN</name>
<dbReference type="Pfam" id="PF00563">
    <property type="entry name" value="EAL"/>
    <property type="match status" value="1"/>
</dbReference>
<accession>A0A1H2DEI5</accession>
<dbReference type="PROSITE" id="PS50883">
    <property type="entry name" value="EAL"/>
    <property type="match status" value="1"/>
</dbReference>
<evidence type="ECO:0000313" key="4">
    <source>
        <dbReference type="EMBL" id="SDT81140.1"/>
    </source>
</evidence>
<dbReference type="Gene3D" id="3.30.70.270">
    <property type="match status" value="1"/>
</dbReference>
<dbReference type="STRING" id="113562.SAMN04489716_9511"/>
<dbReference type="Gene3D" id="3.20.20.450">
    <property type="entry name" value="EAL domain"/>
    <property type="match status" value="1"/>
</dbReference>
<evidence type="ECO:0000313" key="5">
    <source>
        <dbReference type="Proteomes" id="UP000198688"/>
    </source>
</evidence>
<feature type="transmembrane region" description="Helical" evidence="1">
    <location>
        <begin position="112"/>
        <end position="129"/>
    </location>
</feature>
<reference evidence="4 5" key="1">
    <citation type="submission" date="2016-10" db="EMBL/GenBank/DDBJ databases">
        <authorList>
            <person name="de Groot N.N."/>
        </authorList>
    </citation>
    <scope>NUCLEOTIDE SEQUENCE [LARGE SCALE GENOMIC DNA]</scope>
    <source>
        <strain evidence="4 5">DSM 43941</strain>
    </source>
</reference>
<dbReference type="Proteomes" id="UP000198688">
    <property type="component" value="Chromosome I"/>
</dbReference>
<dbReference type="PROSITE" id="PS50887">
    <property type="entry name" value="GGDEF"/>
    <property type="match status" value="1"/>
</dbReference>
<feature type="transmembrane region" description="Helical" evidence="1">
    <location>
        <begin position="141"/>
        <end position="163"/>
    </location>
</feature>
<evidence type="ECO:0000256" key="1">
    <source>
        <dbReference type="SAM" id="Phobius"/>
    </source>
</evidence>
<protein>
    <submittedName>
        <fullName evidence="4">Diguanylate cyclase (GGDEF) domain-containing protein</fullName>
    </submittedName>
</protein>
<feature type="transmembrane region" description="Helical" evidence="1">
    <location>
        <begin position="45"/>
        <end position="64"/>
    </location>
</feature>
<dbReference type="SUPFAM" id="SSF55073">
    <property type="entry name" value="Nucleotide cyclase"/>
    <property type="match status" value="1"/>
</dbReference>
<keyword evidence="1" id="KW-0472">Membrane</keyword>